<evidence type="ECO:0000256" key="2">
    <source>
        <dbReference type="SAM" id="SignalP"/>
    </source>
</evidence>
<proteinExistence type="predicted"/>
<sequence>MQITLVSIAAVLGMLSNAATASPIMIKRQEEAAPFTITEPAESTVVGSGQNLAISWIPGDNTPLTIGLASASGNSTQVQLAEEVNGSSGSYVVQLPSVVDDCSQWKISLAHGDDTSAWSKPFYITTSNDTNACVASPSVTPTPSATMLHDRLSGATMSASIDILGDDGQPVHRADSASGSLHGIAAPVSMLGAAAISALILTL</sequence>
<dbReference type="GeneID" id="83214378"/>
<dbReference type="Proteomes" id="UP001234581">
    <property type="component" value="Unassembled WGS sequence"/>
</dbReference>
<evidence type="ECO:0000313" key="5">
    <source>
        <dbReference type="Proteomes" id="UP001234581"/>
    </source>
</evidence>
<dbReference type="EMBL" id="JARTCD010000032">
    <property type="protein sequence ID" value="KAJ8657413.1"/>
    <property type="molecule type" value="Genomic_DNA"/>
</dbReference>
<protein>
    <recommendedName>
        <fullName evidence="3">Yeast cell wall synthesis Kre9/Knh1-like N-terminal domain-containing protein</fullName>
    </recommendedName>
</protein>
<dbReference type="InterPro" id="IPR018466">
    <property type="entry name" value="Kre9/Knh1-like_N"/>
</dbReference>
<reference evidence="4 5" key="1">
    <citation type="submission" date="2023-03" db="EMBL/GenBank/DDBJ databases">
        <title>Genome sequence of Lichtheimia ornata CBS 291.66.</title>
        <authorList>
            <person name="Mohabir J.T."/>
            <person name="Shea T.P."/>
            <person name="Kurbessoian T."/>
            <person name="Berby B."/>
            <person name="Fontaine J."/>
            <person name="Livny J."/>
            <person name="Gnirke A."/>
            <person name="Stajich J.E."/>
            <person name="Cuomo C.A."/>
        </authorList>
    </citation>
    <scope>NUCLEOTIDE SEQUENCE [LARGE SCALE GENOMIC DNA]</scope>
    <source>
        <strain evidence="4">CBS 291.66</strain>
    </source>
</reference>
<feature type="signal peptide" evidence="2">
    <location>
        <begin position="1"/>
        <end position="21"/>
    </location>
</feature>
<feature type="domain" description="Yeast cell wall synthesis Kre9/Knh1-like N-terminal" evidence="3">
    <location>
        <begin position="40"/>
        <end position="124"/>
    </location>
</feature>
<dbReference type="RefSeq" id="XP_058342326.1">
    <property type="nucleotide sequence ID" value="XM_058486991.1"/>
</dbReference>
<keyword evidence="5" id="KW-1185">Reference proteome</keyword>
<dbReference type="AlphaFoldDB" id="A0AAD7XY99"/>
<accession>A0AAD7XY99</accession>
<organism evidence="4 5">
    <name type="scientific">Lichtheimia ornata</name>
    <dbReference type="NCBI Taxonomy" id="688661"/>
    <lineage>
        <taxon>Eukaryota</taxon>
        <taxon>Fungi</taxon>
        <taxon>Fungi incertae sedis</taxon>
        <taxon>Mucoromycota</taxon>
        <taxon>Mucoromycotina</taxon>
        <taxon>Mucoromycetes</taxon>
        <taxon>Mucorales</taxon>
        <taxon>Lichtheimiaceae</taxon>
        <taxon>Lichtheimia</taxon>
    </lineage>
</organism>
<dbReference type="Pfam" id="PF10342">
    <property type="entry name" value="Kre9_KNH"/>
    <property type="match status" value="1"/>
</dbReference>
<evidence type="ECO:0000256" key="1">
    <source>
        <dbReference type="ARBA" id="ARBA00022729"/>
    </source>
</evidence>
<evidence type="ECO:0000259" key="3">
    <source>
        <dbReference type="Pfam" id="PF10342"/>
    </source>
</evidence>
<gene>
    <name evidence="4" type="ORF">O0I10_006969</name>
</gene>
<evidence type="ECO:0000313" key="4">
    <source>
        <dbReference type="EMBL" id="KAJ8657413.1"/>
    </source>
</evidence>
<name>A0AAD7XY99_9FUNG</name>
<feature type="chain" id="PRO_5041984906" description="Yeast cell wall synthesis Kre9/Knh1-like N-terminal domain-containing protein" evidence="2">
    <location>
        <begin position="22"/>
        <end position="203"/>
    </location>
</feature>
<keyword evidence="1 2" id="KW-0732">Signal</keyword>
<comment type="caution">
    <text evidence="4">The sequence shown here is derived from an EMBL/GenBank/DDBJ whole genome shotgun (WGS) entry which is preliminary data.</text>
</comment>